<dbReference type="InterPro" id="IPR009057">
    <property type="entry name" value="Homeodomain-like_sf"/>
</dbReference>
<evidence type="ECO:0000256" key="2">
    <source>
        <dbReference type="ARBA" id="ARBA00018672"/>
    </source>
</evidence>
<keyword evidence="8" id="KW-0804">Transcription</keyword>
<evidence type="ECO:0000256" key="8">
    <source>
        <dbReference type="ARBA" id="ARBA00023163"/>
    </source>
</evidence>
<dbReference type="GO" id="GO:0000160">
    <property type="term" value="P:phosphorelay signal transduction system"/>
    <property type="evidence" value="ECO:0007669"/>
    <property type="project" value="UniProtKB-KW"/>
</dbReference>
<comment type="caution">
    <text evidence="13">The sequence shown here is derived from an EMBL/GenBank/DDBJ whole genome shotgun (WGS) entry which is preliminary data.</text>
</comment>
<dbReference type="RefSeq" id="WP_152753017.1">
    <property type="nucleotide sequence ID" value="NZ_SPSE01000036.1"/>
</dbReference>
<dbReference type="InterPro" id="IPR020449">
    <property type="entry name" value="Tscrpt_reg_AraC-type_HTH"/>
</dbReference>
<keyword evidence="6" id="KW-0805">Transcription regulation</keyword>
<proteinExistence type="predicted"/>
<evidence type="ECO:0000313" key="14">
    <source>
        <dbReference type="Proteomes" id="UP000342249"/>
    </source>
</evidence>
<evidence type="ECO:0000259" key="11">
    <source>
        <dbReference type="PROSITE" id="PS01124"/>
    </source>
</evidence>
<dbReference type="Gene3D" id="3.40.50.2300">
    <property type="match status" value="1"/>
</dbReference>
<dbReference type="EMBL" id="SPSF01000035">
    <property type="protein sequence ID" value="MPQ63562.1"/>
    <property type="molecule type" value="Genomic_DNA"/>
</dbReference>
<comment type="subcellular location">
    <subcellularLocation>
        <location evidence="1">Cytoplasm</location>
    </subcellularLocation>
</comment>
<feature type="domain" description="HTH araC/xylS-type" evidence="11">
    <location>
        <begin position="300"/>
        <end position="399"/>
    </location>
</feature>
<evidence type="ECO:0000256" key="4">
    <source>
        <dbReference type="ARBA" id="ARBA00022553"/>
    </source>
</evidence>
<evidence type="ECO:0000256" key="7">
    <source>
        <dbReference type="ARBA" id="ARBA00023125"/>
    </source>
</evidence>
<dbReference type="GO" id="GO:0005737">
    <property type="term" value="C:cytoplasm"/>
    <property type="evidence" value="ECO:0007669"/>
    <property type="project" value="UniProtKB-SubCell"/>
</dbReference>
<dbReference type="SUPFAM" id="SSF46689">
    <property type="entry name" value="Homeodomain-like"/>
    <property type="match status" value="1"/>
</dbReference>
<dbReference type="PANTHER" id="PTHR42713">
    <property type="entry name" value="HISTIDINE KINASE-RELATED"/>
    <property type="match status" value="1"/>
</dbReference>
<dbReference type="Proteomes" id="UP000342249">
    <property type="component" value="Unassembled WGS sequence"/>
</dbReference>
<dbReference type="PANTHER" id="PTHR42713:SF3">
    <property type="entry name" value="TRANSCRIPTIONAL REGULATORY PROTEIN HPTR"/>
    <property type="match status" value="1"/>
</dbReference>
<gene>
    <name evidence="13" type="ORF">E4V82_15755</name>
</gene>
<evidence type="ECO:0000256" key="6">
    <source>
        <dbReference type="ARBA" id="ARBA00023015"/>
    </source>
</evidence>
<comment type="function">
    <text evidence="9">May play the central regulatory role in sporulation. It may be an element of the effector pathway responsible for the activation of sporulation genes in response to nutritional stress. Spo0A may act in concert with spo0H (a sigma factor) to control the expression of some genes that are critical to the sporulation process.</text>
</comment>
<name>A0A5N7IRF7_9CLOT</name>
<dbReference type="SMART" id="SM00448">
    <property type="entry name" value="REC"/>
    <property type="match status" value="1"/>
</dbReference>
<dbReference type="InterPro" id="IPR011006">
    <property type="entry name" value="CheY-like_superfamily"/>
</dbReference>
<sequence length="401" mass="47111">MYKLLIADDEPRIRKGLRNTLNWNEFNIEVVGEAEDGEIALNQTEKLKPDIIFLDICMPFLNGLELIRKLNEKDQNCIIIIITGYDEFEYMHEALKLKTFDYLLKPVPKEVLIDTVNKAIQEIRKNEEKKVYLDWADRRLDENFDMLKQAFLNNWLNGSYEYAEILNELKFFKYNFDADIEVVVIKVIERLNHEVYSKNWDRELLNFALINVTLELMSKVKPEITYTDEDNNIVIISNVMNAYDWLNIANEIENKIYYYLHFTVIIEHKRSLSGISGVKNTYNEIIASIDKIATYKPIVLLATRYIDTNYNVNDLNLGDVADKFNLSSSYLSKLLKKEAGLSFIDYLTKYRINKSICMMDDPKYKIYEIAQAVGYSNQHYFCKAFKKVMGFAPTEYRGRSM</sequence>
<evidence type="ECO:0000259" key="12">
    <source>
        <dbReference type="PROSITE" id="PS50110"/>
    </source>
</evidence>
<evidence type="ECO:0000256" key="10">
    <source>
        <dbReference type="PROSITE-ProRule" id="PRU00169"/>
    </source>
</evidence>
<keyword evidence="7" id="KW-0238">DNA-binding</keyword>
<accession>A0A5N7IRF7</accession>
<dbReference type="InterPro" id="IPR018060">
    <property type="entry name" value="HTH_AraC"/>
</dbReference>
<dbReference type="SMART" id="SM00342">
    <property type="entry name" value="HTH_ARAC"/>
    <property type="match status" value="1"/>
</dbReference>
<dbReference type="GO" id="GO:0043565">
    <property type="term" value="F:sequence-specific DNA binding"/>
    <property type="evidence" value="ECO:0007669"/>
    <property type="project" value="InterPro"/>
</dbReference>
<dbReference type="CDD" id="cd17536">
    <property type="entry name" value="REC_YesN-like"/>
    <property type="match status" value="1"/>
</dbReference>
<dbReference type="PROSITE" id="PS50110">
    <property type="entry name" value="RESPONSE_REGULATORY"/>
    <property type="match status" value="1"/>
</dbReference>
<dbReference type="PRINTS" id="PR00032">
    <property type="entry name" value="HTHARAC"/>
</dbReference>
<dbReference type="PROSITE" id="PS01124">
    <property type="entry name" value="HTH_ARAC_FAMILY_2"/>
    <property type="match status" value="1"/>
</dbReference>
<protein>
    <recommendedName>
        <fullName evidence="2">Stage 0 sporulation protein A homolog</fullName>
    </recommendedName>
</protein>
<dbReference type="AlphaFoldDB" id="A0A5N7IRF7"/>
<dbReference type="PROSITE" id="PS00041">
    <property type="entry name" value="HTH_ARAC_FAMILY_1"/>
    <property type="match status" value="1"/>
</dbReference>
<evidence type="ECO:0000256" key="5">
    <source>
        <dbReference type="ARBA" id="ARBA00023012"/>
    </source>
</evidence>
<keyword evidence="3" id="KW-0963">Cytoplasm</keyword>
<evidence type="ECO:0000256" key="3">
    <source>
        <dbReference type="ARBA" id="ARBA00022490"/>
    </source>
</evidence>
<dbReference type="GO" id="GO:0003700">
    <property type="term" value="F:DNA-binding transcription factor activity"/>
    <property type="evidence" value="ECO:0007669"/>
    <property type="project" value="InterPro"/>
</dbReference>
<organism evidence="13 14">
    <name type="scientific">Clostridium estertheticum</name>
    <dbReference type="NCBI Taxonomy" id="238834"/>
    <lineage>
        <taxon>Bacteria</taxon>
        <taxon>Bacillati</taxon>
        <taxon>Bacillota</taxon>
        <taxon>Clostridia</taxon>
        <taxon>Eubacteriales</taxon>
        <taxon>Clostridiaceae</taxon>
        <taxon>Clostridium</taxon>
    </lineage>
</organism>
<evidence type="ECO:0000256" key="9">
    <source>
        <dbReference type="ARBA" id="ARBA00024867"/>
    </source>
</evidence>
<keyword evidence="5" id="KW-0902">Two-component regulatory system</keyword>
<dbReference type="InterPro" id="IPR018062">
    <property type="entry name" value="HTH_AraC-typ_CS"/>
</dbReference>
<dbReference type="Pfam" id="PF00072">
    <property type="entry name" value="Response_reg"/>
    <property type="match status" value="1"/>
</dbReference>
<feature type="domain" description="Response regulatory" evidence="12">
    <location>
        <begin position="3"/>
        <end position="120"/>
    </location>
</feature>
<feature type="modified residue" description="4-aspartylphosphate" evidence="10">
    <location>
        <position position="55"/>
    </location>
</feature>
<evidence type="ECO:0000256" key="1">
    <source>
        <dbReference type="ARBA" id="ARBA00004496"/>
    </source>
</evidence>
<evidence type="ECO:0000313" key="13">
    <source>
        <dbReference type="EMBL" id="MPQ63562.1"/>
    </source>
</evidence>
<dbReference type="Gene3D" id="1.10.10.60">
    <property type="entry name" value="Homeodomain-like"/>
    <property type="match status" value="2"/>
</dbReference>
<dbReference type="Pfam" id="PF12833">
    <property type="entry name" value="HTH_18"/>
    <property type="match status" value="1"/>
</dbReference>
<dbReference type="InterPro" id="IPR001789">
    <property type="entry name" value="Sig_transdc_resp-reg_receiver"/>
</dbReference>
<keyword evidence="4 10" id="KW-0597">Phosphoprotein</keyword>
<dbReference type="InterPro" id="IPR051552">
    <property type="entry name" value="HptR"/>
</dbReference>
<dbReference type="SUPFAM" id="SSF52172">
    <property type="entry name" value="CheY-like"/>
    <property type="match status" value="1"/>
</dbReference>
<reference evidence="13 14" key="1">
    <citation type="journal article" date="2019" name="Lett. Appl. Microbiol.">
        <title>A case of 'blown pack' spoilage of vacuum-packaged pork likely associated with Clostridium estertheticum in Canada.</title>
        <authorList>
            <person name="Zhang P."/>
            <person name="Ward P."/>
            <person name="McMullen L.M."/>
            <person name="Yang X."/>
        </authorList>
    </citation>
    <scope>NUCLEOTIDE SEQUENCE [LARGE SCALE GENOMIC DNA]</scope>
    <source>
        <strain evidence="13 14">MA19</strain>
    </source>
</reference>